<keyword evidence="1" id="KW-0812">Transmembrane</keyword>
<name>A0ABQ7I1Z9_9MICR</name>
<evidence type="ECO:0000313" key="3">
    <source>
        <dbReference type="Proteomes" id="UP001516464"/>
    </source>
</evidence>
<organism evidence="2 3">
    <name type="scientific">Astathelohania contejeani</name>
    <dbReference type="NCBI Taxonomy" id="164912"/>
    <lineage>
        <taxon>Eukaryota</taxon>
        <taxon>Fungi</taxon>
        <taxon>Fungi incertae sedis</taxon>
        <taxon>Microsporidia</taxon>
        <taxon>Astathelohaniidae</taxon>
        <taxon>Astathelohania</taxon>
    </lineage>
</organism>
<dbReference type="Proteomes" id="UP001516464">
    <property type="component" value="Unassembled WGS sequence"/>
</dbReference>
<evidence type="ECO:0000256" key="1">
    <source>
        <dbReference type="SAM" id="Phobius"/>
    </source>
</evidence>
<comment type="caution">
    <text evidence="2">The sequence shown here is derived from an EMBL/GenBank/DDBJ whole genome shotgun (WGS) entry which is preliminary data.</text>
</comment>
<feature type="transmembrane region" description="Helical" evidence="1">
    <location>
        <begin position="451"/>
        <end position="468"/>
    </location>
</feature>
<keyword evidence="1" id="KW-0472">Membrane</keyword>
<accession>A0ABQ7I1Z9</accession>
<reference evidence="2 3" key="1">
    <citation type="submission" date="2019-01" db="EMBL/GenBank/DDBJ databases">
        <title>Genomes sequencing and comparative genomics of infectious freshwater microsporidia, Cucumispora dikerogammari and Thelohania contejeani.</title>
        <authorList>
            <person name="Cormier A."/>
            <person name="Giraud I."/>
            <person name="Wattier R."/>
            <person name="Teixeira M."/>
            <person name="Grandjean F."/>
            <person name="Rigaud T."/>
            <person name="Cordaux R."/>
        </authorList>
    </citation>
    <scope>NUCLEOTIDE SEQUENCE [LARGE SCALE GENOMIC DNA]</scope>
    <source>
        <strain evidence="2">T1</strain>
        <tissue evidence="2">Spores</tissue>
    </source>
</reference>
<dbReference type="EMBL" id="SBIQ01000011">
    <property type="protein sequence ID" value="KAF7684491.1"/>
    <property type="molecule type" value="Genomic_DNA"/>
</dbReference>
<gene>
    <name evidence="2" type="ORF">TCON_0303</name>
</gene>
<keyword evidence="3" id="KW-1185">Reference proteome</keyword>
<evidence type="ECO:0000313" key="2">
    <source>
        <dbReference type="EMBL" id="KAF7684491.1"/>
    </source>
</evidence>
<keyword evidence="1" id="KW-1133">Transmembrane helix</keyword>
<proteinExistence type="predicted"/>
<sequence>MEDFKVFIEKELGKYGIHPQIEQELDTLKKSNKINEFMTPQSVYTTLLLRLGKSNPMYKAILGGTKCLFDIELKFNELRNPKKIENSLLKLGNVSYIYIENKFIGIRLLNNKERNMSISWSGLYKTICETILTAEDITKKNIPSFFEFSEIFFEHRVRSDEYSKCISVLERIRGMALPFTLTDDEIIGPVERGTLAFYQPHRCELLANFGDSKEELTKYTKVFFLCQIGKQLSEKSFIEDEGLVIRYKNSYLYLRIGDEETNLARYEFYSMVKRLSSTTKEGIIFAKTLLASHGYSPIYFTDEFIEYIGLLIGENANSGRFLREFLKFNFKNLRRKAVIEDGILKLEEGNLKKEFICIIHQNMEYRIPMPPEIILNRFVLLATKILETKFALFDSEWMLQSEKLLIPSIQDYDFVLSSANRAGFTRVERRSKNGEGLILGRINPSWLVNELGMFAYFFYSPYLGLLMVKMKDGFALYSELLRNILLLKTPFEYFKEMSR</sequence>
<protein>
    <submittedName>
        <fullName evidence="2">Uncharacterized protein</fullName>
    </submittedName>
</protein>